<sequence length="63" mass="6568">MSASLLARPGRVGGGPAFTIAWYAVVLAVVFTIAFWLGRAVGPAPAETERQPVAPHSPTESHP</sequence>
<name>A0A6J4NSR8_9ACTN</name>
<dbReference type="EMBL" id="CADCUK010000206">
    <property type="protein sequence ID" value="CAA9395792.1"/>
    <property type="molecule type" value="Genomic_DNA"/>
</dbReference>
<keyword evidence="1" id="KW-0812">Transmembrane</keyword>
<accession>A0A6J4NSR8</accession>
<dbReference type="AlphaFoldDB" id="A0A6J4NSR8"/>
<keyword evidence="1" id="KW-0472">Membrane</keyword>
<feature type="transmembrane region" description="Helical" evidence="1">
    <location>
        <begin position="20"/>
        <end position="38"/>
    </location>
</feature>
<proteinExistence type="predicted"/>
<keyword evidence="1" id="KW-1133">Transmembrane helix</keyword>
<gene>
    <name evidence="2" type="ORF">AVDCRST_MAG47-3125</name>
</gene>
<evidence type="ECO:0000313" key="2">
    <source>
        <dbReference type="EMBL" id="CAA9395792.1"/>
    </source>
</evidence>
<protein>
    <submittedName>
        <fullName evidence="2">Uncharacterized protein</fullName>
    </submittedName>
</protein>
<evidence type="ECO:0000256" key="1">
    <source>
        <dbReference type="SAM" id="Phobius"/>
    </source>
</evidence>
<organism evidence="2">
    <name type="scientific">uncultured Nocardioidaceae bacterium</name>
    <dbReference type="NCBI Taxonomy" id="253824"/>
    <lineage>
        <taxon>Bacteria</taxon>
        <taxon>Bacillati</taxon>
        <taxon>Actinomycetota</taxon>
        <taxon>Actinomycetes</taxon>
        <taxon>Propionibacteriales</taxon>
        <taxon>Nocardioidaceae</taxon>
        <taxon>environmental samples</taxon>
    </lineage>
</organism>
<reference evidence="2" key="1">
    <citation type="submission" date="2020-02" db="EMBL/GenBank/DDBJ databases">
        <authorList>
            <person name="Meier V. D."/>
        </authorList>
    </citation>
    <scope>NUCLEOTIDE SEQUENCE</scope>
    <source>
        <strain evidence="2">AVDCRST_MAG47</strain>
    </source>
</reference>